<organism evidence="10 11">
    <name type="scientific">Candidatus Giovannonibacteria bacterium GW2011_GWA1_44_29</name>
    <dbReference type="NCBI Taxonomy" id="1618646"/>
    <lineage>
        <taxon>Bacteria</taxon>
        <taxon>Candidatus Giovannoniibacteriota</taxon>
    </lineage>
</organism>
<sequence>MISIVFPAYNEEENVGELHKRTLAVLKSLGEPFEIIAVNNASTDRTLDELKKLSPIKIISLAYNIGQTAGLDAGIHDAQGEIIITMDADLQNDPADIPELVAKIREGYDVVSGWRKDRHDSFSRKLLSRLANWLTAKVTGLYLHDSACAIKAYRRDIIQPVHLYGEMHVFLPAYLYMRGAKVAEIPVRHHARAFGVSKHYFMKAVKDICDLLTIKFLSSMTGRPLVFFGGAGAAAIFVGMIVGAVSVYLKLAGLRNFGQTPLPILAVFFILAGILFFMIGFLAELMLRVYFETNRKTPYIIKERLETK</sequence>
<gene>
    <name evidence="10" type="ORF">UW57_C0001G0067</name>
</gene>
<feature type="transmembrane region" description="Helical" evidence="8">
    <location>
        <begin position="261"/>
        <end position="287"/>
    </location>
</feature>
<keyword evidence="1" id="KW-1003">Cell membrane</keyword>
<dbReference type="InterPro" id="IPR050256">
    <property type="entry name" value="Glycosyltransferase_2"/>
</dbReference>
<evidence type="ECO:0000259" key="9">
    <source>
        <dbReference type="Pfam" id="PF00535"/>
    </source>
</evidence>
<evidence type="ECO:0000256" key="6">
    <source>
        <dbReference type="ARBA" id="ARBA00022989"/>
    </source>
</evidence>
<evidence type="ECO:0000313" key="11">
    <source>
        <dbReference type="Proteomes" id="UP000034652"/>
    </source>
</evidence>
<name>A0A0G1IZ59_9BACT</name>
<dbReference type="GO" id="GO:0016757">
    <property type="term" value="F:glycosyltransferase activity"/>
    <property type="evidence" value="ECO:0007669"/>
    <property type="project" value="UniProtKB-KW"/>
</dbReference>
<keyword evidence="2 10" id="KW-0328">Glycosyltransferase</keyword>
<dbReference type="AlphaFoldDB" id="A0A0G1IZ59"/>
<dbReference type="Gene3D" id="3.90.550.10">
    <property type="entry name" value="Spore Coat Polysaccharide Biosynthesis Protein SpsA, Chain A"/>
    <property type="match status" value="1"/>
</dbReference>
<dbReference type="EMBL" id="LCIV01000001">
    <property type="protein sequence ID" value="KKT64340.1"/>
    <property type="molecule type" value="Genomic_DNA"/>
</dbReference>
<evidence type="ECO:0000256" key="2">
    <source>
        <dbReference type="ARBA" id="ARBA00022676"/>
    </source>
</evidence>
<dbReference type="SUPFAM" id="SSF53448">
    <property type="entry name" value="Nucleotide-diphospho-sugar transferases"/>
    <property type="match status" value="1"/>
</dbReference>
<evidence type="ECO:0000256" key="8">
    <source>
        <dbReference type="SAM" id="Phobius"/>
    </source>
</evidence>
<dbReference type="CDD" id="cd04187">
    <property type="entry name" value="DPM1_like_bac"/>
    <property type="match status" value="1"/>
</dbReference>
<dbReference type="GO" id="GO:0005886">
    <property type="term" value="C:plasma membrane"/>
    <property type="evidence" value="ECO:0007669"/>
    <property type="project" value="TreeGrafter"/>
</dbReference>
<dbReference type="InterPro" id="IPR001173">
    <property type="entry name" value="Glyco_trans_2-like"/>
</dbReference>
<evidence type="ECO:0000313" key="10">
    <source>
        <dbReference type="EMBL" id="KKT64340.1"/>
    </source>
</evidence>
<evidence type="ECO:0000256" key="1">
    <source>
        <dbReference type="ARBA" id="ARBA00022475"/>
    </source>
</evidence>
<dbReference type="STRING" id="1618646.UW57_C0001G0067"/>
<feature type="transmembrane region" description="Helical" evidence="8">
    <location>
        <begin position="225"/>
        <end position="249"/>
    </location>
</feature>
<dbReference type="PANTHER" id="PTHR48090:SF3">
    <property type="entry name" value="UNDECAPRENYL-PHOSPHATE 4-DEOXY-4-FORMAMIDO-L-ARABINOSE TRANSFERASE"/>
    <property type="match status" value="1"/>
</dbReference>
<keyword evidence="4 8" id="KW-0812">Transmembrane</keyword>
<comment type="caution">
    <text evidence="10">The sequence shown here is derived from an EMBL/GenBank/DDBJ whole genome shotgun (WGS) entry which is preliminary data.</text>
</comment>
<keyword evidence="5" id="KW-0448">Lipopolysaccharide biosynthesis</keyword>
<evidence type="ECO:0000256" key="3">
    <source>
        <dbReference type="ARBA" id="ARBA00022679"/>
    </source>
</evidence>
<feature type="domain" description="Glycosyltransferase 2-like" evidence="9">
    <location>
        <begin position="3"/>
        <end position="158"/>
    </location>
</feature>
<keyword evidence="3 10" id="KW-0808">Transferase</keyword>
<evidence type="ECO:0000256" key="5">
    <source>
        <dbReference type="ARBA" id="ARBA00022985"/>
    </source>
</evidence>
<protein>
    <submittedName>
        <fullName evidence="10">Dolichol-phosphate mannosyltransferase</fullName>
    </submittedName>
</protein>
<evidence type="ECO:0000256" key="4">
    <source>
        <dbReference type="ARBA" id="ARBA00022692"/>
    </source>
</evidence>
<keyword evidence="6 8" id="KW-1133">Transmembrane helix</keyword>
<dbReference type="InterPro" id="IPR029044">
    <property type="entry name" value="Nucleotide-diphossugar_trans"/>
</dbReference>
<dbReference type="PANTHER" id="PTHR48090">
    <property type="entry name" value="UNDECAPRENYL-PHOSPHATE 4-DEOXY-4-FORMAMIDO-L-ARABINOSE TRANSFERASE-RELATED"/>
    <property type="match status" value="1"/>
</dbReference>
<dbReference type="Proteomes" id="UP000034652">
    <property type="component" value="Unassembled WGS sequence"/>
</dbReference>
<reference evidence="10 11" key="1">
    <citation type="journal article" date="2015" name="Nature">
        <title>rRNA introns, odd ribosomes, and small enigmatic genomes across a large radiation of phyla.</title>
        <authorList>
            <person name="Brown C.T."/>
            <person name="Hug L.A."/>
            <person name="Thomas B.C."/>
            <person name="Sharon I."/>
            <person name="Castelle C.J."/>
            <person name="Singh A."/>
            <person name="Wilkins M.J."/>
            <person name="Williams K.H."/>
            <person name="Banfield J.F."/>
        </authorList>
    </citation>
    <scope>NUCLEOTIDE SEQUENCE [LARGE SCALE GENOMIC DNA]</scope>
</reference>
<dbReference type="GO" id="GO:0009103">
    <property type="term" value="P:lipopolysaccharide biosynthetic process"/>
    <property type="evidence" value="ECO:0007669"/>
    <property type="project" value="UniProtKB-KW"/>
</dbReference>
<dbReference type="Pfam" id="PF00535">
    <property type="entry name" value="Glycos_transf_2"/>
    <property type="match status" value="1"/>
</dbReference>
<accession>A0A0G1IZ59</accession>
<keyword evidence="7 8" id="KW-0472">Membrane</keyword>
<evidence type="ECO:0000256" key="7">
    <source>
        <dbReference type="ARBA" id="ARBA00023136"/>
    </source>
</evidence>
<proteinExistence type="predicted"/>